<dbReference type="PANTHER" id="PTHR30471">
    <property type="entry name" value="DNA REPAIR PROTEIN RADC"/>
    <property type="match status" value="1"/>
</dbReference>
<gene>
    <name evidence="9" type="primary">radC</name>
    <name evidence="9" type="ORF">IAC78_03180</name>
</gene>
<dbReference type="GO" id="GO:0046872">
    <property type="term" value="F:metal ion binding"/>
    <property type="evidence" value="ECO:0007669"/>
    <property type="project" value="UniProtKB-KW"/>
</dbReference>
<evidence type="ECO:0000313" key="10">
    <source>
        <dbReference type="Proteomes" id="UP000823629"/>
    </source>
</evidence>
<dbReference type="SUPFAM" id="SSF102712">
    <property type="entry name" value="JAB1/MPN domain"/>
    <property type="match status" value="1"/>
</dbReference>
<dbReference type="AlphaFoldDB" id="A0A9D9GRA6"/>
<keyword evidence="4" id="KW-0378">Hydrolase</keyword>
<evidence type="ECO:0000256" key="2">
    <source>
        <dbReference type="ARBA" id="ARBA00022670"/>
    </source>
</evidence>
<dbReference type="PROSITE" id="PS01302">
    <property type="entry name" value="UPF0758"/>
    <property type="match status" value="1"/>
</dbReference>
<evidence type="ECO:0000313" key="9">
    <source>
        <dbReference type="EMBL" id="MBO8414458.1"/>
    </source>
</evidence>
<evidence type="ECO:0000259" key="8">
    <source>
        <dbReference type="PROSITE" id="PS50249"/>
    </source>
</evidence>
<dbReference type="InterPro" id="IPR020891">
    <property type="entry name" value="UPF0758_CS"/>
</dbReference>
<dbReference type="Pfam" id="PF20582">
    <property type="entry name" value="UPF0758_N"/>
    <property type="match status" value="1"/>
</dbReference>
<dbReference type="PROSITE" id="PS50249">
    <property type="entry name" value="MPN"/>
    <property type="match status" value="1"/>
</dbReference>
<proteinExistence type="inferred from homology"/>
<keyword evidence="6" id="KW-0482">Metalloprotease</keyword>
<dbReference type="InterPro" id="IPR001405">
    <property type="entry name" value="UPF0758"/>
</dbReference>
<dbReference type="Gene3D" id="3.40.140.10">
    <property type="entry name" value="Cytidine Deaminase, domain 2"/>
    <property type="match status" value="1"/>
</dbReference>
<evidence type="ECO:0000256" key="1">
    <source>
        <dbReference type="ARBA" id="ARBA00010243"/>
    </source>
</evidence>
<dbReference type="GO" id="GO:0006508">
    <property type="term" value="P:proteolysis"/>
    <property type="evidence" value="ECO:0007669"/>
    <property type="project" value="UniProtKB-KW"/>
</dbReference>
<keyword evidence="5" id="KW-0862">Zinc</keyword>
<dbReference type="Proteomes" id="UP000823629">
    <property type="component" value="Unassembled WGS sequence"/>
</dbReference>
<reference evidence="9" key="1">
    <citation type="submission" date="2020-10" db="EMBL/GenBank/DDBJ databases">
        <authorList>
            <person name="Gilroy R."/>
        </authorList>
    </citation>
    <scope>NUCLEOTIDE SEQUENCE</scope>
    <source>
        <strain evidence="9">1748</strain>
    </source>
</reference>
<dbReference type="InterPro" id="IPR025657">
    <property type="entry name" value="RadC_JAB"/>
</dbReference>
<evidence type="ECO:0000256" key="3">
    <source>
        <dbReference type="ARBA" id="ARBA00022723"/>
    </source>
</evidence>
<organism evidence="9 10">
    <name type="scientific">Candidatus Scatoplasma merdavium</name>
    <dbReference type="NCBI Taxonomy" id="2840932"/>
    <lineage>
        <taxon>Bacteria</taxon>
        <taxon>Bacillati</taxon>
        <taxon>Bacillota</taxon>
        <taxon>Bacilli</taxon>
        <taxon>Bacillales</taxon>
        <taxon>Candidatus Scatoplasma</taxon>
    </lineage>
</organism>
<reference evidence="9" key="2">
    <citation type="journal article" date="2021" name="PeerJ">
        <title>Extensive microbial diversity within the chicken gut microbiome revealed by metagenomics and culture.</title>
        <authorList>
            <person name="Gilroy R."/>
            <person name="Ravi A."/>
            <person name="Getino M."/>
            <person name="Pursley I."/>
            <person name="Horton D.L."/>
            <person name="Alikhan N.F."/>
            <person name="Baker D."/>
            <person name="Gharbi K."/>
            <person name="Hall N."/>
            <person name="Watson M."/>
            <person name="Adriaenssens E.M."/>
            <person name="Foster-Nyarko E."/>
            <person name="Jarju S."/>
            <person name="Secka A."/>
            <person name="Antonio M."/>
            <person name="Oren A."/>
            <person name="Chaudhuri R.R."/>
            <person name="La Ragione R."/>
            <person name="Hildebrand F."/>
            <person name="Pallen M.J."/>
        </authorList>
    </citation>
    <scope>NUCLEOTIDE SEQUENCE</scope>
    <source>
        <strain evidence="9">1748</strain>
    </source>
</reference>
<name>A0A9D9GRA6_9BACL</name>
<dbReference type="InterPro" id="IPR046778">
    <property type="entry name" value="UPF0758_N"/>
</dbReference>
<comment type="caution">
    <text evidence="9">The sequence shown here is derived from an EMBL/GenBank/DDBJ whole genome shotgun (WGS) entry which is preliminary data.</text>
</comment>
<dbReference type="Pfam" id="PF04002">
    <property type="entry name" value="RadC"/>
    <property type="match status" value="1"/>
</dbReference>
<comment type="similarity">
    <text evidence="1 7">Belongs to the UPF0758 family.</text>
</comment>
<sequence>MSISKLPPELKPREKAIAQGIASLSDVELLALILQSGYHNCDALDLAKQTLEALNGLSGLLKANPIDLKIKGIKKAKSLKLLAVAECCKRIFSASQKFQEKYKNPFEIPEVFGRDLRYQDREILRMVMLDKNHRLIQFKDISQNDEKETKVNVVNAVKAAINASSSYVYLLHNHPSGICKPSEDDVIATKIIKTNLAIIGVNLLDHFIVSGDKYYSFAGKNSFSFKENN</sequence>
<accession>A0A9D9GRA6</accession>
<protein>
    <submittedName>
        <fullName evidence="9">DNA repair protein RadC</fullName>
    </submittedName>
</protein>
<feature type="domain" description="MPN" evidence="8">
    <location>
        <begin position="91"/>
        <end position="223"/>
    </location>
</feature>
<dbReference type="InterPro" id="IPR037518">
    <property type="entry name" value="MPN"/>
</dbReference>
<keyword evidence="3" id="KW-0479">Metal-binding</keyword>
<dbReference type="NCBIfam" id="TIGR00608">
    <property type="entry name" value="radc"/>
    <property type="match status" value="1"/>
</dbReference>
<dbReference type="GO" id="GO:0008237">
    <property type="term" value="F:metallopeptidase activity"/>
    <property type="evidence" value="ECO:0007669"/>
    <property type="project" value="UniProtKB-KW"/>
</dbReference>
<dbReference type="EMBL" id="JADING010000090">
    <property type="protein sequence ID" value="MBO8414458.1"/>
    <property type="molecule type" value="Genomic_DNA"/>
</dbReference>
<evidence type="ECO:0000256" key="4">
    <source>
        <dbReference type="ARBA" id="ARBA00022801"/>
    </source>
</evidence>
<keyword evidence="2" id="KW-0645">Protease</keyword>
<evidence type="ECO:0000256" key="7">
    <source>
        <dbReference type="RuleBase" id="RU003797"/>
    </source>
</evidence>
<evidence type="ECO:0000256" key="5">
    <source>
        <dbReference type="ARBA" id="ARBA00022833"/>
    </source>
</evidence>
<evidence type="ECO:0000256" key="6">
    <source>
        <dbReference type="ARBA" id="ARBA00023049"/>
    </source>
</evidence>
<dbReference type="PANTHER" id="PTHR30471:SF3">
    <property type="entry name" value="UPF0758 PROTEIN YEES-RELATED"/>
    <property type="match status" value="1"/>
</dbReference>